<accession>A0A6J7KFS3</accession>
<evidence type="ECO:0000313" key="1">
    <source>
        <dbReference type="EMBL" id="CAB4953022.1"/>
    </source>
</evidence>
<dbReference type="EMBL" id="CAFBNF010000187">
    <property type="protein sequence ID" value="CAB4953022.1"/>
    <property type="molecule type" value="Genomic_DNA"/>
</dbReference>
<organism evidence="1">
    <name type="scientific">freshwater metagenome</name>
    <dbReference type="NCBI Taxonomy" id="449393"/>
    <lineage>
        <taxon>unclassified sequences</taxon>
        <taxon>metagenomes</taxon>
        <taxon>ecological metagenomes</taxon>
    </lineage>
</organism>
<name>A0A6J7KFS3_9ZZZZ</name>
<protein>
    <submittedName>
        <fullName evidence="1">Unannotated protein</fullName>
    </submittedName>
</protein>
<gene>
    <name evidence="1" type="ORF">UFOPK3773_01519</name>
</gene>
<sequence length="56" mass="5623">MLCDSDPALLLYVGPGLADSDAAIGCFAVKYALAASPACLRSGITICTPHEGVLVA</sequence>
<dbReference type="AlphaFoldDB" id="A0A6J7KFS3"/>
<reference evidence="1" key="1">
    <citation type="submission" date="2020-05" db="EMBL/GenBank/DDBJ databases">
        <authorList>
            <person name="Chiriac C."/>
            <person name="Salcher M."/>
            <person name="Ghai R."/>
            <person name="Kavagutti S V."/>
        </authorList>
    </citation>
    <scope>NUCLEOTIDE SEQUENCE</scope>
</reference>
<proteinExistence type="predicted"/>